<comment type="caution">
    <text evidence="2">The sequence shown here is derived from an EMBL/GenBank/DDBJ whole genome shotgun (WGS) entry which is preliminary data.</text>
</comment>
<dbReference type="EMBL" id="JASPKY010000105">
    <property type="protein sequence ID" value="KAK9737076.1"/>
    <property type="molecule type" value="Genomic_DNA"/>
</dbReference>
<evidence type="ECO:0000256" key="1">
    <source>
        <dbReference type="SAM" id="MobiDB-lite"/>
    </source>
</evidence>
<keyword evidence="3" id="KW-1185">Reference proteome</keyword>
<feature type="region of interest" description="Disordered" evidence="1">
    <location>
        <begin position="1"/>
        <end position="71"/>
    </location>
</feature>
<dbReference type="Proteomes" id="UP001458880">
    <property type="component" value="Unassembled WGS sequence"/>
</dbReference>
<protein>
    <submittedName>
        <fullName evidence="2">Uncharacterized protein</fullName>
    </submittedName>
</protein>
<feature type="compositionally biased region" description="Polar residues" evidence="1">
    <location>
        <begin position="52"/>
        <end position="64"/>
    </location>
</feature>
<evidence type="ECO:0000313" key="2">
    <source>
        <dbReference type="EMBL" id="KAK9737076.1"/>
    </source>
</evidence>
<evidence type="ECO:0000313" key="3">
    <source>
        <dbReference type="Proteomes" id="UP001458880"/>
    </source>
</evidence>
<sequence length="71" mass="7824">MRIPTTGEHSSFEGGMMTEEMLEGQEAEMTPLDYDVPEAEEMEEQPIESVAVTEQGSMTESNVSPRLEAGE</sequence>
<feature type="compositionally biased region" description="Acidic residues" evidence="1">
    <location>
        <begin position="35"/>
        <end position="46"/>
    </location>
</feature>
<dbReference type="AlphaFoldDB" id="A0AAW1LNC0"/>
<gene>
    <name evidence="2" type="ORF">QE152_g11010</name>
</gene>
<organism evidence="2 3">
    <name type="scientific">Popillia japonica</name>
    <name type="common">Japanese beetle</name>
    <dbReference type="NCBI Taxonomy" id="7064"/>
    <lineage>
        <taxon>Eukaryota</taxon>
        <taxon>Metazoa</taxon>
        <taxon>Ecdysozoa</taxon>
        <taxon>Arthropoda</taxon>
        <taxon>Hexapoda</taxon>
        <taxon>Insecta</taxon>
        <taxon>Pterygota</taxon>
        <taxon>Neoptera</taxon>
        <taxon>Endopterygota</taxon>
        <taxon>Coleoptera</taxon>
        <taxon>Polyphaga</taxon>
        <taxon>Scarabaeiformia</taxon>
        <taxon>Scarabaeidae</taxon>
        <taxon>Rutelinae</taxon>
        <taxon>Popillia</taxon>
    </lineage>
</organism>
<name>A0AAW1LNC0_POPJA</name>
<proteinExistence type="predicted"/>
<reference evidence="2 3" key="1">
    <citation type="journal article" date="2024" name="BMC Genomics">
        <title>De novo assembly and annotation of Popillia japonica's genome with initial clues to its potential as an invasive pest.</title>
        <authorList>
            <person name="Cucini C."/>
            <person name="Boschi S."/>
            <person name="Funari R."/>
            <person name="Cardaioli E."/>
            <person name="Iannotti N."/>
            <person name="Marturano G."/>
            <person name="Paoli F."/>
            <person name="Bruttini M."/>
            <person name="Carapelli A."/>
            <person name="Frati F."/>
            <person name="Nardi F."/>
        </authorList>
    </citation>
    <scope>NUCLEOTIDE SEQUENCE [LARGE SCALE GENOMIC DNA]</scope>
    <source>
        <strain evidence="2">DMR45628</strain>
    </source>
</reference>
<accession>A0AAW1LNC0</accession>